<dbReference type="PANTHER" id="PTHR42928:SF5">
    <property type="entry name" value="BLR1237 PROTEIN"/>
    <property type="match status" value="1"/>
</dbReference>
<dbReference type="SUPFAM" id="SSF53850">
    <property type="entry name" value="Periplasmic binding protein-like II"/>
    <property type="match status" value="1"/>
</dbReference>
<evidence type="ECO:0000256" key="1">
    <source>
        <dbReference type="ARBA" id="ARBA00006987"/>
    </source>
</evidence>
<dbReference type="Pfam" id="PF03401">
    <property type="entry name" value="TctC"/>
    <property type="match status" value="1"/>
</dbReference>
<evidence type="ECO:0000313" key="3">
    <source>
        <dbReference type="EMBL" id="MCW8084822.1"/>
    </source>
</evidence>
<dbReference type="InterPro" id="IPR042100">
    <property type="entry name" value="Bug_dom1"/>
</dbReference>
<feature type="signal peptide" evidence="2">
    <location>
        <begin position="1"/>
        <end position="20"/>
    </location>
</feature>
<dbReference type="Proteomes" id="UP001526430">
    <property type="component" value="Unassembled WGS sequence"/>
</dbReference>
<comment type="caution">
    <text evidence="3">The sequence shown here is derived from an EMBL/GenBank/DDBJ whole genome shotgun (WGS) entry which is preliminary data.</text>
</comment>
<feature type="chain" id="PRO_5046232386" evidence="2">
    <location>
        <begin position="21"/>
        <end position="321"/>
    </location>
</feature>
<keyword evidence="2" id="KW-0732">Signal</keyword>
<dbReference type="PANTHER" id="PTHR42928">
    <property type="entry name" value="TRICARBOXYLATE-BINDING PROTEIN"/>
    <property type="match status" value="1"/>
</dbReference>
<organism evidence="3 4">
    <name type="scientific">Sabulicella glaciei</name>
    <dbReference type="NCBI Taxonomy" id="2984948"/>
    <lineage>
        <taxon>Bacteria</taxon>
        <taxon>Pseudomonadati</taxon>
        <taxon>Pseudomonadota</taxon>
        <taxon>Alphaproteobacteria</taxon>
        <taxon>Acetobacterales</taxon>
        <taxon>Acetobacteraceae</taxon>
        <taxon>Sabulicella</taxon>
    </lineage>
</organism>
<proteinExistence type="inferred from homology"/>
<name>A0ABT3NRN2_9PROT</name>
<evidence type="ECO:0000313" key="4">
    <source>
        <dbReference type="Proteomes" id="UP001526430"/>
    </source>
</evidence>
<keyword evidence="4" id="KW-1185">Reference proteome</keyword>
<dbReference type="PIRSF" id="PIRSF017082">
    <property type="entry name" value="YflP"/>
    <property type="match status" value="1"/>
</dbReference>
<dbReference type="CDD" id="cd07012">
    <property type="entry name" value="PBP2_Bug_TTT"/>
    <property type="match status" value="1"/>
</dbReference>
<dbReference type="InterPro" id="IPR005064">
    <property type="entry name" value="BUG"/>
</dbReference>
<protein>
    <submittedName>
        <fullName evidence="3">Tripartite tricarboxylate transporter substrate binding protein</fullName>
    </submittedName>
</protein>
<comment type="similarity">
    <text evidence="1">Belongs to the UPF0065 (bug) family.</text>
</comment>
<gene>
    <name evidence="3" type="ORF">OF850_04215</name>
</gene>
<accession>A0ABT3NRN2</accession>
<dbReference type="RefSeq" id="WP_301588563.1">
    <property type="nucleotide sequence ID" value="NZ_JAPFQI010000001.1"/>
</dbReference>
<dbReference type="Gene3D" id="3.40.190.150">
    <property type="entry name" value="Bordetella uptake gene, domain 1"/>
    <property type="match status" value="1"/>
</dbReference>
<dbReference type="EMBL" id="JAPFQI010000001">
    <property type="protein sequence ID" value="MCW8084822.1"/>
    <property type="molecule type" value="Genomic_DNA"/>
</dbReference>
<dbReference type="Gene3D" id="3.40.190.10">
    <property type="entry name" value="Periplasmic binding protein-like II"/>
    <property type="match status" value="1"/>
</dbReference>
<evidence type="ECO:0000256" key="2">
    <source>
        <dbReference type="SAM" id="SignalP"/>
    </source>
</evidence>
<sequence length="321" mass="33572">MIPRRSLALLPLTASAVAQTAFPSRPLTLIVPFAAGGNVDTVARIAAAMLARNLGQSVVVENAPGAGGTIGTERAARAAPDGHTLLLGVESPLAIAPSVMPAAVRYNPEADFTPLAMLASLPLVLMARPDLPARDLAGLIDLAKRTADPLTYGTSGIGTSLHLWAETLAQRAELKLEHVPYRIAAQIAQDVLAGRLDLAVLTVTSAAPLVRDGRARGLAVSSAREHSSLPGVPPASNHPAFVGTGMLAWQGVLAPARTPPGIADRLMTALDALHADPEFPRQLELVGMTPWRLTPEEFARLVAEDSARYAAVARAAKIRIE</sequence>
<reference evidence="3 4" key="1">
    <citation type="submission" date="2022-10" db="EMBL/GenBank/DDBJ databases">
        <title>Roseococcus glaciei nov., sp. nov., isolated from glacier.</title>
        <authorList>
            <person name="Liu Q."/>
            <person name="Xin Y.-H."/>
        </authorList>
    </citation>
    <scope>NUCLEOTIDE SEQUENCE [LARGE SCALE GENOMIC DNA]</scope>
    <source>
        <strain evidence="3 4">MDT2-1-1</strain>
    </source>
</reference>